<reference evidence="4" key="3">
    <citation type="submission" date="2023-06" db="EMBL/GenBank/DDBJ databases">
        <title>Pangenomics reveal diversification of enzyme families and niche specialization in globally abundant SAR202 bacteria.</title>
        <authorList>
            <person name="Saw J.H.W."/>
        </authorList>
    </citation>
    <scope>NUCLEOTIDE SEQUENCE [LARGE SCALE GENOMIC DNA]</scope>
    <source>
        <strain evidence="4">JH1073</strain>
    </source>
</reference>
<dbReference type="InterPro" id="IPR042226">
    <property type="entry name" value="eFR1_2_sf"/>
</dbReference>
<evidence type="ECO:0000313" key="4">
    <source>
        <dbReference type="Proteomes" id="UP001219901"/>
    </source>
</evidence>
<dbReference type="Pfam" id="PF18859">
    <property type="entry name" value="acVLRF1"/>
    <property type="match status" value="1"/>
</dbReference>
<sequence>MPTGLTATGPRLTHRSALLERLVDFEIEPGTEFVVEMLPSGYSLGEEYVSLPRSAQDSENGIILINSVDSVAGVRPRLALLPPFPIIEPSESNSFEYLRSFVAKHHAIGIILLRLGHWAVAIAEDGELVVTKTGSRYVKNQHRKGGQSSNRFRRGREKWIRELFDQAGEVASTRFRDYPGHLEFLSLGGDRVVLGQFLKRVKLPDGIGDRALPNRVSVDQPGRKALDDAVRDAWSYRIYEFSE</sequence>
<feature type="domain" description="Actinobacteria/chloroflexi VLRF1 release factor" evidence="1">
    <location>
        <begin position="107"/>
        <end position="238"/>
    </location>
</feature>
<dbReference type="Proteomes" id="UP001321249">
    <property type="component" value="Unassembled WGS sequence"/>
</dbReference>
<dbReference type="Proteomes" id="UP001219901">
    <property type="component" value="Chromosome"/>
</dbReference>
<evidence type="ECO:0000313" key="2">
    <source>
        <dbReference type="EMBL" id="MDG0866756.1"/>
    </source>
</evidence>
<dbReference type="AlphaFoldDB" id="A0AAJ6CU24"/>
<reference evidence="4 5" key="1">
    <citation type="submission" date="2019-11" db="EMBL/GenBank/DDBJ databases">
        <authorList>
            <person name="Cho J.-C."/>
        </authorList>
    </citation>
    <scope>NUCLEOTIDE SEQUENCE [LARGE SCALE GENOMIC DNA]</scope>
    <source>
        <strain evidence="3 4">JH1073</strain>
        <strain evidence="2 5">JH702</strain>
    </source>
</reference>
<evidence type="ECO:0000259" key="1">
    <source>
        <dbReference type="Pfam" id="PF18859"/>
    </source>
</evidence>
<dbReference type="SUPFAM" id="SSF53137">
    <property type="entry name" value="Translational machinery components"/>
    <property type="match status" value="1"/>
</dbReference>
<dbReference type="EMBL" id="WMBE01000002">
    <property type="protein sequence ID" value="MDG0866756.1"/>
    <property type="molecule type" value="Genomic_DNA"/>
</dbReference>
<organism evidence="3 4">
    <name type="scientific">Candidatus Lucifugimonas marina</name>
    <dbReference type="NCBI Taxonomy" id="3038979"/>
    <lineage>
        <taxon>Bacteria</taxon>
        <taxon>Bacillati</taxon>
        <taxon>Chloroflexota</taxon>
        <taxon>Dehalococcoidia</taxon>
        <taxon>SAR202 cluster</taxon>
        <taxon>Candidatus Lucifugimonadales</taxon>
        <taxon>Candidatus Lucifugimonadaceae</taxon>
        <taxon>Candidatus Lucifugimonas</taxon>
    </lineage>
</organism>
<gene>
    <name evidence="2" type="ORF">GKO46_06670</name>
    <name evidence="3" type="ORF">GKO48_00675</name>
</gene>
<dbReference type="RefSeq" id="WP_342824457.1">
    <property type="nucleotide sequence ID" value="NZ_CP046146.1"/>
</dbReference>
<evidence type="ECO:0000313" key="3">
    <source>
        <dbReference type="EMBL" id="WFG38180.1"/>
    </source>
</evidence>
<dbReference type="EMBL" id="CP046147">
    <property type="protein sequence ID" value="WFG38180.1"/>
    <property type="molecule type" value="Genomic_DNA"/>
</dbReference>
<name>A0AAJ6CU24_9CHLR</name>
<accession>A0AAJ6CU24</accession>
<keyword evidence="4" id="KW-1185">Reference proteome</keyword>
<dbReference type="InterPro" id="IPR040783">
    <property type="entry name" value="VLRF1"/>
</dbReference>
<reference evidence="3" key="2">
    <citation type="journal article" date="2023" name="Nat. Commun.">
        <title>Cultivation of marine bacteria of the SAR202 clade.</title>
        <authorList>
            <person name="Lim Y."/>
            <person name="Seo J.H."/>
            <person name="Giovannoni S.J."/>
            <person name="Kang I."/>
            <person name="Cho J.C."/>
        </authorList>
    </citation>
    <scope>NUCLEOTIDE SEQUENCE</scope>
    <source>
        <strain evidence="3">JH1073</strain>
    </source>
</reference>
<protein>
    <recommendedName>
        <fullName evidence="1">Actinobacteria/chloroflexi VLRF1 release factor domain-containing protein</fullName>
    </recommendedName>
</protein>
<evidence type="ECO:0000313" key="5">
    <source>
        <dbReference type="Proteomes" id="UP001321249"/>
    </source>
</evidence>
<dbReference type="Gene3D" id="3.30.420.60">
    <property type="entry name" value="eRF1 domain 2"/>
    <property type="match status" value="1"/>
</dbReference>
<proteinExistence type="predicted"/>